<dbReference type="InParanoid" id="A0A168MQH0"/>
<evidence type="ECO:0000313" key="3">
    <source>
        <dbReference type="EMBL" id="SAL98991.1"/>
    </source>
</evidence>
<feature type="region of interest" description="Disordered" evidence="2">
    <location>
        <begin position="148"/>
        <end position="185"/>
    </location>
</feature>
<accession>A0A168MQH0</accession>
<dbReference type="InterPro" id="IPR021109">
    <property type="entry name" value="Peptidase_aspartic_dom_sf"/>
</dbReference>
<organism evidence="3">
    <name type="scientific">Absidia glauca</name>
    <name type="common">Pin mould</name>
    <dbReference type="NCBI Taxonomy" id="4829"/>
    <lineage>
        <taxon>Eukaryota</taxon>
        <taxon>Fungi</taxon>
        <taxon>Fungi incertae sedis</taxon>
        <taxon>Mucoromycota</taxon>
        <taxon>Mucoromycotina</taxon>
        <taxon>Mucoromycetes</taxon>
        <taxon>Mucorales</taxon>
        <taxon>Cunninghamellaceae</taxon>
        <taxon>Absidia</taxon>
    </lineage>
</organism>
<keyword evidence="1" id="KW-0175">Coiled coil</keyword>
<evidence type="ECO:0000256" key="1">
    <source>
        <dbReference type="SAM" id="Coils"/>
    </source>
</evidence>
<keyword evidence="4" id="KW-1185">Reference proteome</keyword>
<feature type="coiled-coil region" evidence="1">
    <location>
        <begin position="228"/>
        <end position="262"/>
    </location>
</feature>
<dbReference type="Proteomes" id="UP000078561">
    <property type="component" value="Unassembled WGS sequence"/>
</dbReference>
<protein>
    <submittedName>
        <fullName evidence="3">Uncharacterized protein</fullName>
    </submittedName>
</protein>
<dbReference type="Gene3D" id="2.40.70.10">
    <property type="entry name" value="Acid Proteases"/>
    <property type="match status" value="1"/>
</dbReference>
<dbReference type="AlphaFoldDB" id="A0A168MQH0"/>
<dbReference type="EMBL" id="LT552383">
    <property type="protein sequence ID" value="SAL98991.1"/>
    <property type="molecule type" value="Genomic_DNA"/>
</dbReference>
<reference evidence="3" key="1">
    <citation type="submission" date="2016-04" db="EMBL/GenBank/DDBJ databases">
        <authorList>
            <person name="Evans L.H."/>
            <person name="Alamgir A."/>
            <person name="Owens N."/>
            <person name="Weber N.D."/>
            <person name="Virtaneva K."/>
            <person name="Barbian K."/>
            <person name="Babar A."/>
            <person name="Rosenke K."/>
        </authorList>
    </citation>
    <scope>NUCLEOTIDE SEQUENCE [LARGE SCALE GENOMIC DNA]</scope>
    <source>
        <strain evidence="3">CBS 101.48</strain>
    </source>
</reference>
<dbReference type="OrthoDB" id="2289680at2759"/>
<evidence type="ECO:0000313" key="4">
    <source>
        <dbReference type="Proteomes" id="UP000078561"/>
    </source>
</evidence>
<feature type="compositionally biased region" description="Basic and acidic residues" evidence="2">
    <location>
        <begin position="151"/>
        <end position="167"/>
    </location>
</feature>
<name>A0A168MQH0_ABSGL</name>
<dbReference type="STRING" id="4829.A0A168MQH0"/>
<proteinExistence type="predicted"/>
<evidence type="ECO:0000256" key="2">
    <source>
        <dbReference type="SAM" id="MobiDB-lite"/>
    </source>
</evidence>
<sequence>MVFFQKEKDIDDNWEQFFISSVQHSMDKSQWYREKLMGKHFNWEQAKSTICNQYGGANTVPVYLQKLNQLQISRWENPVHFANKFLSLMKSARVSDSSGYGNMLLKRLQRHPLDLVKQVRSTHLSTPSRPELTATYVVEAVPYLYMEPEDTEPHTGDKRRARNNDHSHPKKITAVNSRHGNNDKPHQKKFFNKHYNRYDNENNNDNKATCKDCHKPRGYKHWCQGFVDRRKKEKQASLTARLAKLEEQINEQNIELAMRKIDLQKESECKLKSRAANDKKLTGISYVVPITIGSHKTFGLVGSGSNFSSIDYKFVQNKLFSFDRSFGFISLAQAQHDAKWIGTTHPIDIHYSGKEDKVRFEIMTYPHDEKYDCIIGTDLFARLGIFLVDEFINSVEDQLVLGLIGVWMELQRRKVVVVSGKTKPLIKERSDKRESTTE</sequence>
<gene>
    <name evidence="3" type="primary">ABSGL_04562.1 scaffold 5475</name>
</gene>